<dbReference type="AlphaFoldDB" id="A0A0L6UWH4"/>
<protein>
    <submittedName>
        <fullName evidence="3">Uncharacterized protein</fullName>
    </submittedName>
</protein>
<reference evidence="3 4" key="1">
    <citation type="submission" date="2015-08" db="EMBL/GenBank/DDBJ databases">
        <title>Next Generation Sequencing and Analysis of the Genome of Puccinia sorghi L Schw, the Causal Agent of Maize Common Rust.</title>
        <authorList>
            <person name="Rochi L."/>
            <person name="Burguener G."/>
            <person name="Darino M."/>
            <person name="Turjanski A."/>
            <person name="Kreff E."/>
            <person name="Dieguez M.J."/>
            <person name="Sacco F."/>
        </authorList>
    </citation>
    <scope>NUCLEOTIDE SEQUENCE [LARGE SCALE GENOMIC DNA]</scope>
    <source>
        <strain evidence="3 4">RO10H11247</strain>
    </source>
</reference>
<feature type="transmembrane region" description="Helical" evidence="2">
    <location>
        <begin position="12"/>
        <end position="34"/>
    </location>
</feature>
<organism evidence="3 4">
    <name type="scientific">Puccinia sorghi</name>
    <dbReference type="NCBI Taxonomy" id="27349"/>
    <lineage>
        <taxon>Eukaryota</taxon>
        <taxon>Fungi</taxon>
        <taxon>Dikarya</taxon>
        <taxon>Basidiomycota</taxon>
        <taxon>Pucciniomycotina</taxon>
        <taxon>Pucciniomycetes</taxon>
        <taxon>Pucciniales</taxon>
        <taxon>Pucciniaceae</taxon>
        <taxon>Puccinia</taxon>
    </lineage>
</organism>
<feature type="compositionally biased region" description="Basic and acidic residues" evidence="1">
    <location>
        <begin position="351"/>
        <end position="361"/>
    </location>
</feature>
<feature type="transmembrane region" description="Helical" evidence="2">
    <location>
        <begin position="133"/>
        <end position="154"/>
    </location>
</feature>
<comment type="caution">
    <text evidence="3">The sequence shown here is derived from an EMBL/GenBank/DDBJ whole genome shotgun (WGS) entry which is preliminary data.</text>
</comment>
<dbReference type="EMBL" id="LAVV01008659">
    <property type="protein sequence ID" value="KNZ52230.1"/>
    <property type="molecule type" value="Genomic_DNA"/>
</dbReference>
<keyword evidence="2" id="KW-0472">Membrane</keyword>
<evidence type="ECO:0000313" key="4">
    <source>
        <dbReference type="Proteomes" id="UP000037035"/>
    </source>
</evidence>
<evidence type="ECO:0000313" key="3">
    <source>
        <dbReference type="EMBL" id="KNZ52230.1"/>
    </source>
</evidence>
<dbReference type="Proteomes" id="UP000037035">
    <property type="component" value="Unassembled WGS sequence"/>
</dbReference>
<dbReference type="VEuPathDB" id="FungiDB:VP01_3641g2"/>
<evidence type="ECO:0000256" key="1">
    <source>
        <dbReference type="SAM" id="MobiDB-lite"/>
    </source>
</evidence>
<proteinExistence type="predicted"/>
<accession>A0A0L6UWH4</accession>
<name>A0A0L6UWH4_9BASI</name>
<keyword evidence="2" id="KW-0812">Transmembrane</keyword>
<sequence>MFIYVHISLFYIHMLCTYFMYLFAAQSTAIIILIKLVSISGIKLHDFSILKEIQYYNAGFWILWSISRADTLAVNIFCYTNTNIQCSIAQLELLYTLLNTLTQANHSTNNFTKAQLTVNVLGYGSGVYFLTSVLLRSFFFLASMFYTCVAHFFFLPDLIFPATYLHPFIKEFIHFLCLGTYNTSNRRGNKEQALIASDPGEEEVNFFSTCYTSNWSEGKELPHLFINNILLPVPVSYLKQKTSWAGKVLQIQEERKLFNSSIVILIQLIFCLNIVYEAEDCLGKRKRGSEALPFLFNTYDLIKRSCLLPLLKLINSCFTRRRRIQLHFFFPGSIEKAYWRYSTPPLDDSTEGEKQEGKEQVSSKISSEPLSEEREKITLVIYRCVSPFPPQI</sequence>
<evidence type="ECO:0000256" key="2">
    <source>
        <dbReference type="SAM" id="Phobius"/>
    </source>
</evidence>
<keyword evidence="2" id="KW-1133">Transmembrane helix</keyword>
<gene>
    <name evidence="3" type="ORF">VP01_3641g2</name>
</gene>
<keyword evidence="4" id="KW-1185">Reference proteome</keyword>
<feature type="region of interest" description="Disordered" evidence="1">
    <location>
        <begin position="345"/>
        <end position="371"/>
    </location>
</feature>